<feature type="compositionally biased region" description="Low complexity" evidence="9">
    <location>
        <begin position="626"/>
        <end position="637"/>
    </location>
</feature>
<proteinExistence type="inferred from homology"/>
<dbReference type="CDD" id="cd17946">
    <property type="entry name" value="DEADc_DDX24"/>
    <property type="match status" value="1"/>
</dbReference>
<feature type="compositionally biased region" description="Pro residues" evidence="9">
    <location>
        <begin position="650"/>
        <end position="660"/>
    </location>
</feature>
<feature type="compositionally biased region" description="Basic and acidic residues" evidence="9">
    <location>
        <begin position="217"/>
        <end position="232"/>
    </location>
</feature>
<evidence type="ECO:0000256" key="8">
    <source>
        <dbReference type="RuleBase" id="RU365068"/>
    </source>
</evidence>
<evidence type="ECO:0000256" key="5">
    <source>
        <dbReference type="ARBA" id="ARBA00022840"/>
    </source>
</evidence>
<evidence type="ECO:0000256" key="4">
    <source>
        <dbReference type="ARBA" id="ARBA00022806"/>
    </source>
</evidence>
<comment type="similarity">
    <text evidence="8">Belongs to the DEAD box helicase family.</text>
</comment>
<gene>
    <name evidence="13" type="ORF">OKIOD_LOCUS12065</name>
</gene>
<reference evidence="13 14" key="1">
    <citation type="submission" date="2021-04" db="EMBL/GenBank/DDBJ databases">
        <authorList>
            <person name="Bliznina A."/>
        </authorList>
    </citation>
    <scope>NUCLEOTIDE SEQUENCE [LARGE SCALE GENOMIC DNA]</scope>
</reference>
<feature type="region of interest" description="Disordered" evidence="9">
    <location>
        <begin position="596"/>
        <end position="682"/>
    </location>
</feature>
<comment type="function">
    <text evidence="8">RNA helicase.</text>
</comment>
<evidence type="ECO:0000256" key="3">
    <source>
        <dbReference type="ARBA" id="ARBA00022801"/>
    </source>
</evidence>
<dbReference type="SMART" id="SM00490">
    <property type="entry name" value="HELICc"/>
    <property type="match status" value="1"/>
</dbReference>
<evidence type="ECO:0000259" key="10">
    <source>
        <dbReference type="PROSITE" id="PS51192"/>
    </source>
</evidence>
<evidence type="ECO:0000256" key="6">
    <source>
        <dbReference type="ARBA" id="ARBA00022884"/>
    </source>
</evidence>
<dbReference type="InterPro" id="IPR027417">
    <property type="entry name" value="P-loop_NTPase"/>
</dbReference>
<dbReference type="PROSITE" id="PS51194">
    <property type="entry name" value="HELICASE_CTER"/>
    <property type="match status" value="1"/>
</dbReference>
<dbReference type="PROSITE" id="PS51195">
    <property type="entry name" value="Q_MOTIF"/>
    <property type="match status" value="1"/>
</dbReference>
<feature type="short sequence motif" description="Q motif" evidence="7">
    <location>
        <begin position="138"/>
        <end position="166"/>
    </location>
</feature>
<feature type="domain" description="Helicase C-terminal" evidence="11">
    <location>
        <begin position="422"/>
        <end position="577"/>
    </location>
</feature>
<dbReference type="SMART" id="SM00487">
    <property type="entry name" value="DEXDc"/>
    <property type="match status" value="1"/>
</dbReference>
<dbReference type="SUPFAM" id="SSF52540">
    <property type="entry name" value="P-loop containing nucleoside triphosphate hydrolases"/>
    <property type="match status" value="1"/>
</dbReference>
<name>A0ABN7T0I5_OIKDI</name>
<feature type="compositionally biased region" description="Basic residues" evidence="9">
    <location>
        <begin position="50"/>
        <end position="65"/>
    </location>
</feature>
<sequence>MVSGGREVATTDADGKWEDVLLPPAAMTSGKLEGLIGFQEFVPNREPVFQKKKQKPAKTKKRKLAKNAVLFGEGEDSMVTETESSIPSEPKKSKKEPTKKPEEKPKKKQKKSKAKSFELTDEEKAVSNSEYVFQNKIPEWRKFNLDIGLLRAIDSLGFKSPTDIQRQCIPKGLNTKKTILGAAETGSGKTIAYALPILHKIIGYLEKYSAQPDVEQSDEKKPSLDEYRDFSEEKTVGPQALILCPTRELAMQVHDSVRLVSKFTTVKTTAIVGGMAAEKQQRILTKIRPEIIVATPGRFWELRETGQEYLQNLHSLKYFVVDEADRMAEKGHFAELDRIVGALDKACQKFVFSATLTLTHVNSERMDKMNIKAETAKSKINKLMKAIGIDRKSSEVVDLSNSSMVASSIQELKVSILSDKDKDVWLYYLLKEEEGRSIVFCNSITGVLRLRGLLATLKLPVHALHANLKQKQRLKNLDSFKKSTDGILLATDVAARGLDIPNVDQIIHFQFPNAAETYVHRSGRCGRAGRTGTAVTLLKDSDVKNYKKVLHTLKKAPLDNYDGDMPPKFYNELIDLAKKVDVFTYRKRKTNSDKCWLKSAPEHTQPPVDVEDVKVPSPSGETPVDAPETSAEAPTPAGMAPHGHAYGAPSPQPYGAPPPQAYGAPPAQTYGAPAPAPVPAPAAPQQPIIINIQQNAGGFNWAPPPSHAEVARANCPPGMEYFLGINSVIVHQSVSCSDNCSSLCCPCIAPCVHEGNEYNILNNQEQALFELKEMENCGGVPGKIFAGANRGFHMIMTDGLNRVVCKLNRKYKCRSPVCNYFPCTLQEVEVTDGNDHPIGFIKQSSSLKELKYEICTPTGVPTLKIKQDRSFCEKLFPACTSSFFPLTSYDGKNSIGGVTKEQTCCEIFSGEQKYKVDFPADLDVRMKTTVLAASILIDYLYFETGAFGICSKITPC</sequence>
<keyword evidence="4 8" id="KW-0347">Helicase</keyword>
<feature type="compositionally biased region" description="Basic and acidic residues" evidence="9">
    <location>
        <begin position="89"/>
        <end position="105"/>
    </location>
</feature>
<accession>A0ABN7T0I5</accession>
<dbReference type="Gene3D" id="3.40.50.300">
    <property type="entry name" value="P-loop containing nucleotide triphosphate hydrolases"/>
    <property type="match status" value="2"/>
</dbReference>
<keyword evidence="5 8" id="KW-0067">ATP-binding</keyword>
<dbReference type="InterPro" id="IPR011545">
    <property type="entry name" value="DEAD/DEAH_box_helicase_dom"/>
</dbReference>
<dbReference type="PANTHER" id="PTHR24031">
    <property type="entry name" value="RNA HELICASE"/>
    <property type="match status" value="1"/>
</dbReference>
<keyword evidence="3 8" id="KW-0378">Hydrolase</keyword>
<dbReference type="CDD" id="cd18787">
    <property type="entry name" value="SF2_C_DEAD"/>
    <property type="match status" value="1"/>
</dbReference>
<dbReference type="EMBL" id="OU015566">
    <property type="protein sequence ID" value="CAG5107397.1"/>
    <property type="molecule type" value="Genomic_DNA"/>
</dbReference>
<evidence type="ECO:0000256" key="9">
    <source>
        <dbReference type="SAM" id="MobiDB-lite"/>
    </source>
</evidence>
<comment type="catalytic activity">
    <reaction evidence="8">
        <text>ATP + H2O = ADP + phosphate + H(+)</text>
        <dbReference type="Rhea" id="RHEA:13065"/>
        <dbReference type="ChEBI" id="CHEBI:15377"/>
        <dbReference type="ChEBI" id="CHEBI:15378"/>
        <dbReference type="ChEBI" id="CHEBI:30616"/>
        <dbReference type="ChEBI" id="CHEBI:43474"/>
        <dbReference type="ChEBI" id="CHEBI:456216"/>
        <dbReference type="EC" id="3.6.4.13"/>
    </reaction>
</comment>
<evidence type="ECO:0000259" key="11">
    <source>
        <dbReference type="PROSITE" id="PS51194"/>
    </source>
</evidence>
<dbReference type="Pfam" id="PF00271">
    <property type="entry name" value="Helicase_C"/>
    <property type="match status" value="1"/>
</dbReference>
<feature type="domain" description="DEAD-box RNA helicase Q" evidence="12">
    <location>
        <begin position="138"/>
        <end position="166"/>
    </location>
</feature>
<dbReference type="InterPro" id="IPR014014">
    <property type="entry name" value="RNA_helicase_DEAD_Q_motif"/>
</dbReference>
<evidence type="ECO:0000256" key="1">
    <source>
        <dbReference type="ARBA" id="ARBA00005350"/>
    </source>
</evidence>
<feature type="region of interest" description="Disordered" evidence="9">
    <location>
        <begin position="47"/>
        <end position="119"/>
    </location>
</feature>
<dbReference type="InterPro" id="IPR001650">
    <property type="entry name" value="Helicase_C-like"/>
</dbReference>
<protein>
    <recommendedName>
        <fullName evidence="8">ATP-dependent RNA helicase</fullName>
        <ecNumber evidence="8">3.6.4.13</ecNumber>
    </recommendedName>
</protein>
<dbReference type="InterPro" id="IPR005552">
    <property type="entry name" value="Scramblase"/>
</dbReference>
<organism evidence="13 14">
    <name type="scientific">Oikopleura dioica</name>
    <name type="common">Tunicate</name>
    <dbReference type="NCBI Taxonomy" id="34765"/>
    <lineage>
        <taxon>Eukaryota</taxon>
        <taxon>Metazoa</taxon>
        <taxon>Chordata</taxon>
        <taxon>Tunicata</taxon>
        <taxon>Appendicularia</taxon>
        <taxon>Copelata</taxon>
        <taxon>Oikopleuridae</taxon>
        <taxon>Oikopleura</taxon>
    </lineage>
</organism>
<evidence type="ECO:0000259" key="12">
    <source>
        <dbReference type="PROSITE" id="PS51195"/>
    </source>
</evidence>
<comment type="similarity">
    <text evidence="1">Belongs to the phospholipid scramblase family.</text>
</comment>
<evidence type="ECO:0000256" key="2">
    <source>
        <dbReference type="ARBA" id="ARBA00022741"/>
    </source>
</evidence>
<dbReference type="PROSITE" id="PS51192">
    <property type="entry name" value="HELICASE_ATP_BIND_1"/>
    <property type="match status" value="1"/>
</dbReference>
<dbReference type="Pfam" id="PF00270">
    <property type="entry name" value="DEAD"/>
    <property type="match status" value="1"/>
</dbReference>
<keyword evidence="2 8" id="KW-0547">Nucleotide-binding</keyword>
<dbReference type="Pfam" id="PF03803">
    <property type="entry name" value="Scramblase"/>
    <property type="match status" value="1"/>
</dbReference>
<dbReference type="Proteomes" id="UP001158576">
    <property type="component" value="Chromosome 1"/>
</dbReference>
<dbReference type="InterPro" id="IPR014001">
    <property type="entry name" value="Helicase_ATP-bd"/>
</dbReference>
<feature type="region of interest" description="Disordered" evidence="9">
    <location>
        <begin position="213"/>
        <end position="232"/>
    </location>
</feature>
<evidence type="ECO:0000256" key="7">
    <source>
        <dbReference type="PROSITE-ProRule" id="PRU00552"/>
    </source>
</evidence>
<dbReference type="EC" id="3.6.4.13" evidence="8"/>
<keyword evidence="6 8" id="KW-0694">RNA-binding</keyword>
<evidence type="ECO:0000313" key="13">
    <source>
        <dbReference type="EMBL" id="CAG5107397.1"/>
    </source>
</evidence>
<comment type="domain">
    <text evidence="8">The Q motif is unique to and characteristic of the DEAD box family of RNA helicases and controls ATP binding and hydrolysis.</text>
</comment>
<evidence type="ECO:0000313" key="14">
    <source>
        <dbReference type="Proteomes" id="UP001158576"/>
    </source>
</evidence>
<keyword evidence="14" id="KW-1185">Reference proteome</keyword>
<feature type="domain" description="Helicase ATP-binding" evidence="10">
    <location>
        <begin position="170"/>
        <end position="374"/>
    </location>
</feature>